<gene>
    <name evidence="2" type="ORF">EDC03_2211</name>
</gene>
<feature type="transmembrane region" description="Helical" evidence="1">
    <location>
        <begin position="256"/>
        <end position="276"/>
    </location>
</feature>
<keyword evidence="3" id="KW-1185">Reference proteome</keyword>
<protein>
    <submittedName>
        <fullName evidence="2">ABC-type transport system involved in multi-copper enzyme maturation permease subunit</fullName>
    </submittedName>
</protein>
<feature type="transmembrane region" description="Helical" evidence="1">
    <location>
        <begin position="205"/>
        <end position="223"/>
    </location>
</feature>
<dbReference type="InParanoid" id="A0A3N1HKQ5"/>
<keyword evidence="1" id="KW-0472">Membrane</keyword>
<evidence type="ECO:0000313" key="3">
    <source>
        <dbReference type="Proteomes" id="UP000276232"/>
    </source>
</evidence>
<feature type="transmembrane region" description="Helical" evidence="1">
    <location>
        <begin position="177"/>
        <end position="198"/>
    </location>
</feature>
<dbReference type="PANTHER" id="PTHR37305">
    <property type="entry name" value="INTEGRAL MEMBRANE PROTEIN-RELATED"/>
    <property type="match status" value="1"/>
</dbReference>
<evidence type="ECO:0000256" key="1">
    <source>
        <dbReference type="SAM" id="Phobius"/>
    </source>
</evidence>
<organism evidence="2 3">
    <name type="scientific">Pseudokineococcus lusitanus</name>
    <dbReference type="NCBI Taxonomy" id="763993"/>
    <lineage>
        <taxon>Bacteria</taxon>
        <taxon>Bacillati</taxon>
        <taxon>Actinomycetota</taxon>
        <taxon>Actinomycetes</taxon>
        <taxon>Kineosporiales</taxon>
        <taxon>Kineosporiaceae</taxon>
        <taxon>Pseudokineococcus</taxon>
    </lineage>
</organism>
<keyword evidence="1" id="KW-1133">Transmembrane helix</keyword>
<sequence length="281" mass="27829">MSTTTTAPTTTARAHRPPTGRVTFLGVVRGEWTKLRSLRSTWAVLLLAVALGVGLSALTGWALADGSGGGPGGGPGGPPGAPADTVGRVLSSTSLASLLLGVLGALVMTGEHASGTVTTSLAAVPRRWPLLAAKAVVVVAVVAPVAVLTSCLALVTASALLPAEQAVALTDAGVPTAVLGSSAAMVATALLGLGLGTLLRSTAGAITLLVALVFVAPPLLPLIPVDWLQTAVGHNSVAAGQSLSVVDGEHTLSTTAAWWTLAGWALVPLAAGALLLRRRDV</sequence>
<keyword evidence="1" id="KW-0812">Transmembrane</keyword>
<dbReference type="GO" id="GO:0005886">
    <property type="term" value="C:plasma membrane"/>
    <property type="evidence" value="ECO:0007669"/>
    <property type="project" value="UniProtKB-SubCell"/>
</dbReference>
<evidence type="ECO:0000313" key="2">
    <source>
        <dbReference type="EMBL" id="ROP42922.1"/>
    </source>
</evidence>
<dbReference type="OrthoDB" id="3297477at2"/>
<dbReference type="GO" id="GO:0140359">
    <property type="term" value="F:ABC-type transporter activity"/>
    <property type="evidence" value="ECO:0007669"/>
    <property type="project" value="InterPro"/>
</dbReference>
<accession>A0A3N1HKQ5</accession>
<reference evidence="2 3" key="1">
    <citation type="journal article" date="2015" name="Stand. Genomic Sci.">
        <title>Genomic Encyclopedia of Bacterial and Archaeal Type Strains, Phase III: the genomes of soil and plant-associated and newly described type strains.</title>
        <authorList>
            <person name="Whitman W.B."/>
            <person name="Woyke T."/>
            <person name="Klenk H.P."/>
            <person name="Zhou Y."/>
            <person name="Lilburn T.G."/>
            <person name="Beck B.J."/>
            <person name="De Vos P."/>
            <person name="Vandamme P."/>
            <person name="Eisen J.A."/>
            <person name="Garrity G."/>
            <person name="Hugenholtz P."/>
            <person name="Kyrpides N.C."/>
        </authorList>
    </citation>
    <scope>NUCLEOTIDE SEQUENCE [LARGE SCALE GENOMIC DNA]</scope>
    <source>
        <strain evidence="2 3">CECT 7306</strain>
    </source>
</reference>
<feature type="transmembrane region" description="Helical" evidence="1">
    <location>
        <begin position="131"/>
        <end position="157"/>
    </location>
</feature>
<dbReference type="EMBL" id="RJKN01000005">
    <property type="protein sequence ID" value="ROP42922.1"/>
    <property type="molecule type" value="Genomic_DNA"/>
</dbReference>
<dbReference type="AlphaFoldDB" id="A0A3N1HKQ5"/>
<dbReference type="Proteomes" id="UP000276232">
    <property type="component" value="Unassembled WGS sequence"/>
</dbReference>
<feature type="transmembrane region" description="Helical" evidence="1">
    <location>
        <begin position="42"/>
        <end position="64"/>
    </location>
</feature>
<proteinExistence type="predicted"/>
<comment type="caution">
    <text evidence="2">The sequence shown here is derived from an EMBL/GenBank/DDBJ whole genome shotgun (WGS) entry which is preliminary data.</text>
</comment>
<name>A0A3N1HKQ5_9ACTN</name>
<dbReference type="RefSeq" id="WP_123380296.1">
    <property type="nucleotide sequence ID" value="NZ_RJKN01000005.1"/>
</dbReference>
<dbReference type="PANTHER" id="PTHR37305:SF1">
    <property type="entry name" value="MEMBRANE PROTEIN"/>
    <property type="match status" value="1"/>
</dbReference>
<feature type="transmembrane region" description="Helical" evidence="1">
    <location>
        <begin position="89"/>
        <end position="110"/>
    </location>
</feature>